<evidence type="ECO:0000256" key="3">
    <source>
        <dbReference type="ARBA" id="ARBA00022448"/>
    </source>
</evidence>
<dbReference type="Proteomes" id="UP000184447">
    <property type="component" value="Unassembled WGS sequence"/>
</dbReference>
<gene>
    <name evidence="10" type="ORF">SAMN02745207_00359</name>
</gene>
<keyword evidence="11" id="KW-1185">Reference proteome</keyword>
<comment type="subcellular location">
    <subcellularLocation>
        <location evidence="1 8">Cell membrane</location>
        <topology evidence="1 8">Multi-pass membrane protein</topology>
    </subcellularLocation>
</comment>
<feature type="transmembrane region" description="Helical" evidence="9">
    <location>
        <begin position="128"/>
        <end position="154"/>
    </location>
</feature>
<feature type="transmembrane region" description="Helical" evidence="9">
    <location>
        <begin position="397"/>
        <end position="422"/>
    </location>
</feature>
<evidence type="ECO:0000256" key="7">
    <source>
        <dbReference type="ARBA" id="ARBA00023136"/>
    </source>
</evidence>
<evidence type="ECO:0000256" key="1">
    <source>
        <dbReference type="ARBA" id="ARBA00004651"/>
    </source>
</evidence>
<dbReference type="GO" id="GO:0005345">
    <property type="term" value="F:purine nucleobase transmembrane transporter activity"/>
    <property type="evidence" value="ECO:0007669"/>
    <property type="project" value="TreeGrafter"/>
</dbReference>
<feature type="transmembrane region" description="Helical" evidence="9">
    <location>
        <begin position="296"/>
        <end position="318"/>
    </location>
</feature>
<dbReference type="PIRSF" id="PIRSF005353">
    <property type="entry name" value="PbuG"/>
    <property type="match status" value="1"/>
</dbReference>
<name>A0A1M5QXL0_9CLOT</name>
<reference evidence="10 11" key="1">
    <citation type="submission" date="2016-11" db="EMBL/GenBank/DDBJ databases">
        <authorList>
            <person name="Jaros S."/>
            <person name="Januszkiewicz K."/>
            <person name="Wedrychowicz H."/>
        </authorList>
    </citation>
    <scope>NUCLEOTIDE SEQUENCE [LARGE SCALE GENOMIC DNA]</scope>
    <source>
        <strain evidence="10 11">DSM 8605</strain>
    </source>
</reference>
<evidence type="ECO:0000256" key="9">
    <source>
        <dbReference type="SAM" id="Phobius"/>
    </source>
</evidence>
<feature type="transmembrane region" description="Helical" evidence="9">
    <location>
        <begin position="330"/>
        <end position="351"/>
    </location>
</feature>
<feature type="transmembrane region" description="Helical" evidence="9">
    <location>
        <begin position="47"/>
        <end position="74"/>
    </location>
</feature>
<dbReference type="Pfam" id="PF00860">
    <property type="entry name" value="Xan_ur_permease"/>
    <property type="match status" value="1"/>
</dbReference>
<feature type="transmembrane region" description="Helical" evidence="9">
    <location>
        <begin position="94"/>
        <end position="116"/>
    </location>
</feature>
<evidence type="ECO:0000313" key="10">
    <source>
        <dbReference type="EMBL" id="SHH18852.1"/>
    </source>
</evidence>
<dbReference type="InterPro" id="IPR026033">
    <property type="entry name" value="Azg-like_bact_archaea"/>
</dbReference>
<keyword evidence="3 8" id="KW-0813">Transport</keyword>
<feature type="transmembrane region" description="Helical" evidence="9">
    <location>
        <begin position="434"/>
        <end position="454"/>
    </location>
</feature>
<evidence type="ECO:0000313" key="11">
    <source>
        <dbReference type="Proteomes" id="UP000184447"/>
    </source>
</evidence>
<dbReference type="AlphaFoldDB" id="A0A1M5QXL0"/>
<organism evidence="10 11">
    <name type="scientific">Clostridium grantii DSM 8605</name>
    <dbReference type="NCBI Taxonomy" id="1121316"/>
    <lineage>
        <taxon>Bacteria</taxon>
        <taxon>Bacillati</taxon>
        <taxon>Bacillota</taxon>
        <taxon>Clostridia</taxon>
        <taxon>Eubacteriales</taxon>
        <taxon>Clostridiaceae</taxon>
        <taxon>Clostridium</taxon>
    </lineage>
</organism>
<keyword evidence="6 8" id="KW-1133">Transmembrane helix</keyword>
<feature type="transmembrane region" description="Helical" evidence="9">
    <location>
        <begin position="191"/>
        <end position="210"/>
    </location>
</feature>
<dbReference type="GO" id="GO:0005886">
    <property type="term" value="C:plasma membrane"/>
    <property type="evidence" value="ECO:0007669"/>
    <property type="project" value="UniProtKB-SubCell"/>
</dbReference>
<dbReference type="PANTHER" id="PTHR43337">
    <property type="entry name" value="XANTHINE/URACIL PERMEASE C887.17-RELATED"/>
    <property type="match status" value="1"/>
</dbReference>
<dbReference type="InterPro" id="IPR045018">
    <property type="entry name" value="Azg-like"/>
</dbReference>
<comment type="similarity">
    <text evidence="2 8">Belongs to the nucleobase:cation symporter-2 (NCS2) (TC 2.A.40) family. Azg-like subfamily.</text>
</comment>
<evidence type="ECO:0000256" key="4">
    <source>
        <dbReference type="ARBA" id="ARBA00022475"/>
    </source>
</evidence>
<accession>A0A1M5QXL0</accession>
<dbReference type="STRING" id="1121316.SAMN02745207_00359"/>
<feature type="transmembrane region" description="Helical" evidence="9">
    <location>
        <begin position="251"/>
        <end position="276"/>
    </location>
</feature>
<sequence>MEKFFKLTENRTTIKREVAGGITTFLAMAYIIAVNGIILSDAGMPKAAVITATCLTAGITTILMGLIANLPLALASGMGLNAFFAYTVCIKMNISWEIALTAVFIEGIIFIILSLTKAREAVANCIPTSLKLAVTAGIGLFIAFIGFVSAGIVITDPATKVTMGNFTDPTVVITFIGILVIVICHKKNIKGAILIGMVVSTAIAWIYAAISPESAASYMIFKPEGTLFGFSSIAPIAGKIQWSYIFTPSKLWSIMGIVITFLFVDFFDTLGTLVGVATKADLFDKDGKVKNGGKALLVDSIGTTMGAMLGTSTVTTYVESAAGVAEGARTGLAAIVTGVLFLLAMFFSPLFMAIPGCATAPALIMVGLFMISNVVKIDFEDFTQGVPAFLTIALMPLTYSIGDGLSIGILSYGLINFISNVLEKDKTKRKKVSIIIYILTILFIIRLLFTGLQAKGII</sequence>
<feature type="transmembrane region" description="Helical" evidence="9">
    <location>
        <begin position="20"/>
        <end position="40"/>
    </location>
</feature>
<dbReference type="RefSeq" id="WP_073336368.1">
    <property type="nucleotide sequence ID" value="NZ_FQXM01000002.1"/>
</dbReference>
<proteinExistence type="inferred from homology"/>
<dbReference type="EMBL" id="FQXM01000002">
    <property type="protein sequence ID" value="SHH18852.1"/>
    <property type="molecule type" value="Genomic_DNA"/>
</dbReference>
<keyword evidence="4 8" id="KW-1003">Cell membrane</keyword>
<dbReference type="OrthoDB" id="9808458at2"/>
<evidence type="ECO:0000256" key="5">
    <source>
        <dbReference type="ARBA" id="ARBA00022692"/>
    </source>
</evidence>
<protein>
    <submittedName>
        <fullName evidence="10">Putative MFS transporter, AGZA family, xanthine/uracil permease</fullName>
    </submittedName>
</protein>
<evidence type="ECO:0000256" key="8">
    <source>
        <dbReference type="PIRNR" id="PIRNR005353"/>
    </source>
</evidence>
<evidence type="ECO:0000256" key="6">
    <source>
        <dbReference type="ARBA" id="ARBA00022989"/>
    </source>
</evidence>
<evidence type="ECO:0000256" key="2">
    <source>
        <dbReference type="ARBA" id="ARBA00005697"/>
    </source>
</evidence>
<keyword evidence="5 8" id="KW-0812">Transmembrane</keyword>
<feature type="transmembrane region" description="Helical" evidence="9">
    <location>
        <begin position="166"/>
        <end position="184"/>
    </location>
</feature>
<dbReference type="InterPro" id="IPR006043">
    <property type="entry name" value="NCS2"/>
</dbReference>
<keyword evidence="7 8" id="KW-0472">Membrane</keyword>
<dbReference type="PANTHER" id="PTHR43337:SF1">
    <property type="entry name" value="XANTHINE_URACIL PERMEASE C887.17-RELATED"/>
    <property type="match status" value="1"/>
</dbReference>